<evidence type="ECO:0000313" key="1">
    <source>
        <dbReference type="EMBL" id="CEG38639.1"/>
    </source>
</evidence>
<dbReference type="RefSeq" id="XP_024575008.1">
    <property type="nucleotide sequence ID" value="XM_024724097.1"/>
</dbReference>
<evidence type="ECO:0000313" key="2">
    <source>
        <dbReference type="Proteomes" id="UP000054928"/>
    </source>
</evidence>
<dbReference type="AlphaFoldDB" id="A0A0P1AE31"/>
<name>A0A0P1AE31_PLAHL</name>
<protein>
    <submittedName>
        <fullName evidence="1">Uncharacterized protein</fullName>
    </submittedName>
</protein>
<dbReference type="GeneID" id="36403755"/>
<dbReference type="Proteomes" id="UP000054928">
    <property type="component" value="Unassembled WGS sequence"/>
</dbReference>
<proteinExistence type="predicted"/>
<dbReference type="EMBL" id="CCYD01000322">
    <property type="protein sequence ID" value="CEG38639.1"/>
    <property type="molecule type" value="Genomic_DNA"/>
</dbReference>
<sequence length="67" mass="7695">MLAKTNMRNLASRGSVDDCQLVETKRRDVKYNNHMFGGLWIEKNLNPHASLELISRAGRRVGNELRI</sequence>
<organism evidence="1 2">
    <name type="scientific">Plasmopara halstedii</name>
    <name type="common">Downy mildew of sunflower</name>
    <dbReference type="NCBI Taxonomy" id="4781"/>
    <lineage>
        <taxon>Eukaryota</taxon>
        <taxon>Sar</taxon>
        <taxon>Stramenopiles</taxon>
        <taxon>Oomycota</taxon>
        <taxon>Peronosporomycetes</taxon>
        <taxon>Peronosporales</taxon>
        <taxon>Peronosporaceae</taxon>
        <taxon>Plasmopara</taxon>
    </lineage>
</organism>
<accession>A0A0P1AE31</accession>
<keyword evidence="2" id="KW-1185">Reference proteome</keyword>
<reference evidence="2" key="1">
    <citation type="submission" date="2014-09" db="EMBL/GenBank/DDBJ databases">
        <authorList>
            <person name="Sharma Rahul"/>
            <person name="Thines Marco"/>
        </authorList>
    </citation>
    <scope>NUCLEOTIDE SEQUENCE [LARGE SCALE GENOMIC DNA]</scope>
</reference>